<evidence type="ECO:0000313" key="4">
    <source>
        <dbReference type="Proteomes" id="UP000799423"/>
    </source>
</evidence>
<name>A0A6A7BFE9_9PLEO</name>
<dbReference type="EMBL" id="MU006295">
    <property type="protein sequence ID" value="KAF2853407.1"/>
    <property type="molecule type" value="Genomic_DNA"/>
</dbReference>
<reference evidence="3" key="1">
    <citation type="submission" date="2020-01" db="EMBL/GenBank/DDBJ databases">
        <authorList>
            <consortium name="DOE Joint Genome Institute"/>
            <person name="Haridas S."/>
            <person name="Albert R."/>
            <person name="Binder M."/>
            <person name="Bloem J."/>
            <person name="Labutti K."/>
            <person name="Salamov A."/>
            <person name="Andreopoulos B."/>
            <person name="Baker S.E."/>
            <person name="Barry K."/>
            <person name="Bills G."/>
            <person name="Bluhm B.H."/>
            <person name="Cannon C."/>
            <person name="Castanera R."/>
            <person name="Culley D.E."/>
            <person name="Daum C."/>
            <person name="Ezra D."/>
            <person name="Gonzalez J.B."/>
            <person name="Henrissat B."/>
            <person name="Kuo A."/>
            <person name="Liang C."/>
            <person name="Lipzen A."/>
            <person name="Lutzoni F."/>
            <person name="Magnuson J."/>
            <person name="Mondo S."/>
            <person name="Nolan M."/>
            <person name="Ohm R."/>
            <person name="Pangilinan J."/>
            <person name="Park H.-J."/>
            <person name="Ramirez L."/>
            <person name="Alfaro M."/>
            <person name="Sun H."/>
            <person name="Tritt A."/>
            <person name="Yoshinaga Y."/>
            <person name="Zwiers L.-H."/>
            <person name="Turgeon B.G."/>
            <person name="Goodwin S.B."/>
            <person name="Spatafora J.W."/>
            <person name="Crous P.W."/>
            <person name="Grigoriev I.V."/>
        </authorList>
    </citation>
    <scope>NUCLEOTIDE SEQUENCE</scope>
    <source>
        <strain evidence="3">IPT5</strain>
    </source>
</reference>
<feature type="domain" description="Calcineurin-like phosphoesterase" evidence="2">
    <location>
        <begin position="43"/>
        <end position="312"/>
    </location>
</feature>
<dbReference type="OrthoDB" id="783096at2759"/>
<dbReference type="SUPFAM" id="SSF56300">
    <property type="entry name" value="Metallo-dependent phosphatases"/>
    <property type="match status" value="1"/>
</dbReference>
<sequence>MKIILSLLLLTAIAIAGNPRISSRAFTISKFPGIQFGENRQLSITVFSDLHFGEPMSARNRPNADIKTVGIMNSILDIEKPDLVVLNGDLTSCEWVAPENANKLIDQIVAPLAIRNLPFAATFGNHDASQTCDTRSMSEHMWWDFKGTNGKKLSFTTNSVKGEVSKVGWSNYFIPVYSSTDGNDLKMLLWFFDSKGGRIFQPGKGDVPVDNWVDEKVVKWFRQKSSQFRQQHNRVIPSMAFVHIPVHATYSFQQNDRTATNEPGLNEEFIGQQGDQCDSSGNHCTYNGADIPFMKALVGTEGLMAVFSGHDHGVDWCMKWSKFLPNTSPSNGNGLNLCFNRHSGYGGYADWARGARQIIVEEDKLGKDEVETWIRLEDGNISGRVTLNSTFGTDRYVEVDKFKTFRS</sequence>
<organism evidence="3 4">
    <name type="scientific">Plenodomus tracheiphilus IPT5</name>
    <dbReference type="NCBI Taxonomy" id="1408161"/>
    <lineage>
        <taxon>Eukaryota</taxon>
        <taxon>Fungi</taxon>
        <taxon>Dikarya</taxon>
        <taxon>Ascomycota</taxon>
        <taxon>Pezizomycotina</taxon>
        <taxon>Dothideomycetes</taxon>
        <taxon>Pleosporomycetidae</taxon>
        <taxon>Pleosporales</taxon>
        <taxon>Pleosporineae</taxon>
        <taxon>Leptosphaeriaceae</taxon>
        <taxon>Plenodomus</taxon>
    </lineage>
</organism>
<proteinExistence type="predicted"/>
<feature type="signal peptide" evidence="1">
    <location>
        <begin position="1"/>
        <end position="16"/>
    </location>
</feature>
<dbReference type="InterPro" id="IPR029052">
    <property type="entry name" value="Metallo-depent_PP-like"/>
</dbReference>
<evidence type="ECO:0000259" key="2">
    <source>
        <dbReference type="Pfam" id="PF00149"/>
    </source>
</evidence>
<keyword evidence="4" id="KW-1185">Reference proteome</keyword>
<dbReference type="InterPro" id="IPR004843">
    <property type="entry name" value="Calcineurin-like_PHP"/>
</dbReference>
<keyword evidence="1" id="KW-0732">Signal</keyword>
<dbReference type="AlphaFoldDB" id="A0A6A7BFE9"/>
<dbReference type="Proteomes" id="UP000799423">
    <property type="component" value="Unassembled WGS sequence"/>
</dbReference>
<protein>
    <submittedName>
        <fullName evidence="3">Metallo-dependent phosphatase</fullName>
    </submittedName>
</protein>
<dbReference type="GO" id="GO:0016788">
    <property type="term" value="F:hydrolase activity, acting on ester bonds"/>
    <property type="evidence" value="ECO:0007669"/>
    <property type="project" value="TreeGrafter"/>
</dbReference>
<evidence type="ECO:0000313" key="3">
    <source>
        <dbReference type="EMBL" id="KAF2853407.1"/>
    </source>
</evidence>
<dbReference type="GO" id="GO:0005737">
    <property type="term" value="C:cytoplasm"/>
    <property type="evidence" value="ECO:0007669"/>
    <property type="project" value="TreeGrafter"/>
</dbReference>
<dbReference type="CDD" id="cd07383">
    <property type="entry name" value="MPP_Dcr2"/>
    <property type="match status" value="1"/>
</dbReference>
<evidence type="ECO:0000256" key="1">
    <source>
        <dbReference type="SAM" id="SignalP"/>
    </source>
</evidence>
<dbReference type="Pfam" id="PF00149">
    <property type="entry name" value="Metallophos"/>
    <property type="match status" value="1"/>
</dbReference>
<dbReference type="PANTHER" id="PTHR32440:SF11">
    <property type="entry name" value="METALLOPHOSPHOESTERASE DOMAIN-CONTAINING PROTEIN"/>
    <property type="match status" value="1"/>
</dbReference>
<dbReference type="PANTHER" id="PTHR32440">
    <property type="entry name" value="PHOSPHATASE DCR2-RELATED-RELATED"/>
    <property type="match status" value="1"/>
</dbReference>
<accession>A0A6A7BFE9</accession>
<gene>
    <name evidence="3" type="ORF">T440DRAFT_444219</name>
</gene>
<dbReference type="Gene3D" id="3.60.21.10">
    <property type="match status" value="1"/>
</dbReference>
<feature type="chain" id="PRO_5025376194" evidence="1">
    <location>
        <begin position="17"/>
        <end position="407"/>
    </location>
</feature>